<reference evidence="2 3" key="1">
    <citation type="journal article" date="2012" name="BMC Genomics">
        <title>Comparative genomic analysis and phylogenetic position of Theileria equi.</title>
        <authorList>
            <person name="Kappmeyer L.S."/>
            <person name="Thiagarajan M."/>
            <person name="Herndon D.R."/>
            <person name="Ramsay J.D."/>
            <person name="Caler E."/>
            <person name="Djikeng A."/>
            <person name="Gillespie J.J."/>
            <person name="Lau A.O."/>
            <person name="Roalson E.H."/>
            <person name="Silva J.C."/>
            <person name="Silva M.G."/>
            <person name="Suarez C.E."/>
            <person name="Ueti M.W."/>
            <person name="Nene V.M."/>
            <person name="Mealey R.H."/>
            <person name="Knowles D.P."/>
            <person name="Brayton K.A."/>
        </authorList>
    </citation>
    <scope>NUCLEOTIDE SEQUENCE [LARGE SCALE GENOMIC DNA]</scope>
    <source>
        <strain evidence="2 3">WA</strain>
    </source>
</reference>
<name>L1LBN7_THEEQ</name>
<keyword evidence="1" id="KW-1133">Transmembrane helix</keyword>
<keyword evidence="1" id="KW-0812">Transmembrane</keyword>
<dbReference type="GeneID" id="15804319"/>
<accession>L1LBN7</accession>
<evidence type="ECO:0000313" key="3">
    <source>
        <dbReference type="Proteomes" id="UP000031512"/>
    </source>
</evidence>
<sequence length="97" mass="10552">MTNIFEILNKADIHTGRILGGFSLLLFIIPTATMLILPKLAGTLGFDTNSSLILSVVVAVTSVLGITFSYAWIAYKQQDQGEEVVSKFFGNKANKND</sequence>
<keyword evidence="3" id="KW-1185">Reference proteome</keyword>
<feature type="transmembrane region" description="Helical" evidence="1">
    <location>
        <begin position="18"/>
        <end position="40"/>
    </location>
</feature>
<dbReference type="AlphaFoldDB" id="L1LBN7"/>
<feature type="transmembrane region" description="Helical" evidence="1">
    <location>
        <begin position="52"/>
        <end position="73"/>
    </location>
</feature>
<evidence type="ECO:0000256" key="1">
    <source>
        <dbReference type="SAM" id="Phobius"/>
    </source>
</evidence>
<dbReference type="RefSeq" id="XP_004832136.1">
    <property type="nucleotide sequence ID" value="XM_004832079.1"/>
</dbReference>
<organism evidence="2 3">
    <name type="scientific">Theileria equi strain WA</name>
    <dbReference type="NCBI Taxonomy" id="1537102"/>
    <lineage>
        <taxon>Eukaryota</taxon>
        <taxon>Sar</taxon>
        <taxon>Alveolata</taxon>
        <taxon>Apicomplexa</taxon>
        <taxon>Aconoidasida</taxon>
        <taxon>Piroplasmida</taxon>
        <taxon>Theileriidae</taxon>
        <taxon>Theileria</taxon>
    </lineage>
</organism>
<dbReference type="EMBL" id="ACOU01000004">
    <property type="protein sequence ID" value="EKX72684.1"/>
    <property type="molecule type" value="Genomic_DNA"/>
</dbReference>
<protein>
    <submittedName>
        <fullName evidence="2">Uncharacterized protein</fullName>
    </submittedName>
</protein>
<dbReference type="Proteomes" id="UP000031512">
    <property type="component" value="Unassembled WGS sequence"/>
</dbReference>
<gene>
    <name evidence="2" type="ORF">BEWA_012430</name>
</gene>
<keyword evidence="1" id="KW-0472">Membrane</keyword>
<comment type="caution">
    <text evidence="2">The sequence shown here is derived from an EMBL/GenBank/DDBJ whole genome shotgun (WGS) entry which is preliminary data.</text>
</comment>
<proteinExistence type="predicted"/>
<dbReference type="eggNOG" id="ENOG502QXTS">
    <property type="taxonomic scope" value="Eukaryota"/>
</dbReference>
<dbReference type="VEuPathDB" id="PiroplasmaDB:BEWA_012430"/>
<evidence type="ECO:0000313" key="2">
    <source>
        <dbReference type="EMBL" id="EKX72684.1"/>
    </source>
</evidence>
<dbReference type="KEGG" id="beq:BEWA_012430"/>